<accession>A0A6G9LJ95</accession>
<name>A0A6G9LJ95_9CAUD</name>
<organism evidence="1 2">
    <name type="scientific">Pseudomonas phage Epa12</name>
    <dbReference type="NCBI Taxonomy" id="2719184"/>
    <lineage>
        <taxon>Viruses</taxon>
        <taxon>Duplodnaviria</taxon>
        <taxon>Heunggongvirae</taxon>
        <taxon>Uroviricota</taxon>
        <taxon>Caudoviricetes</taxon>
        <taxon>Lindbergviridae</taxon>
        <taxon>Pbunavirus</taxon>
        <taxon>Pbunavirus LS1</taxon>
    </lineage>
</organism>
<evidence type="ECO:0000313" key="1">
    <source>
        <dbReference type="EMBL" id="QIQ64694.1"/>
    </source>
</evidence>
<proteinExistence type="predicted"/>
<protein>
    <submittedName>
        <fullName evidence="1">Uncharacterized protein</fullName>
    </submittedName>
</protein>
<gene>
    <name evidence="1" type="ORF">12_00040</name>
</gene>
<dbReference type="Proteomes" id="UP000501596">
    <property type="component" value="Segment"/>
</dbReference>
<sequence length="323" mass="36874">MKLYHAKVSPPSFYRHNQTDEERKALEAEYVSKLHVLLGNLEGVTIGNPGERNWEPSTWSNDVPVMCNEIGLGRLTASAWDLDKDYPYTIISLVLLWDDVDPEAALRPMLERLELAASRLAGRSEGYINQPQMVDGIEGWNSHTSSAIPGPNLQSVNRLLLKEDCCTDELQYALDAGWRLLAVCPQEARRPDYILGRFDPAPPTGPRGAARSIDSMTMVGPAGKRYWLRYETRYWECLDGQTLRLVFVINGRRYEVNRRVNVDILSSRRRFESFGRVLARMEISLWFAVCEQEGPWRGSVAISDTALWFHLTGELVHKCFTRR</sequence>
<dbReference type="EMBL" id="MT118291">
    <property type="protein sequence ID" value="QIQ64694.1"/>
    <property type="molecule type" value="Genomic_DNA"/>
</dbReference>
<reference evidence="1 2" key="1">
    <citation type="submission" date="2020-02" db="EMBL/GenBank/DDBJ databases">
        <title>Pseudomonas aeruginosa Phage Cocktails: Rational Design and Efficacy against Mouse Wound and Septic Infections.</title>
        <authorList>
            <person name="Jacobs A.C."/>
            <person name="Freyberger H.R."/>
            <person name="Farlow J."/>
            <person name="Watters C.M."/>
            <person name="He Y."/>
            <person name="Ward A.M."/>
            <person name="Engeman E.T."/>
            <person name="Alamneh Y.A."/>
            <person name="Sergueev K.V."/>
            <person name="Simons M.P."/>
            <person name="Tyner S.D."/>
            <person name="Nikolich M.P."/>
            <person name="Filippov A."/>
        </authorList>
    </citation>
    <scope>NUCLEOTIDE SEQUENCE [LARGE SCALE GENOMIC DNA]</scope>
</reference>
<evidence type="ECO:0000313" key="2">
    <source>
        <dbReference type="Proteomes" id="UP000501596"/>
    </source>
</evidence>